<comment type="caution">
    <text evidence="1">The sequence shown here is derived from an EMBL/GenBank/DDBJ whole genome shotgun (WGS) entry which is preliminary data.</text>
</comment>
<dbReference type="EMBL" id="DSTX01000007">
    <property type="protein sequence ID" value="HFK20599.1"/>
    <property type="molecule type" value="Genomic_DNA"/>
</dbReference>
<organism evidence="1">
    <name type="scientific">Candidatus Methanomethylicus mesodigestus</name>
    <dbReference type="NCBI Taxonomy" id="1867258"/>
    <lineage>
        <taxon>Archaea</taxon>
        <taxon>Thermoproteota</taxon>
        <taxon>Methanosuratincolia</taxon>
        <taxon>Candidatus Methanomethylicales</taxon>
        <taxon>Candidatus Methanomethylicaceae</taxon>
        <taxon>Candidatus Methanomethylicus</taxon>
    </lineage>
</organism>
<gene>
    <name evidence="1" type="ORF">ENS19_04870</name>
</gene>
<accession>A0A7C3J2F4</accession>
<reference evidence="1" key="1">
    <citation type="journal article" date="2020" name="mSystems">
        <title>Genome- and Community-Level Interaction Insights into Carbon Utilization and Element Cycling Functions of Hydrothermarchaeota in Hydrothermal Sediment.</title>
        <authorList>
            <person name="Zhou Z."/>
            <person name="Liu Y."/>
            <person name="Xu W."/>
            <person name="Pan J."/>
            <person name="Luo Z.H."/>
            <person name="Li M."/>
        </authorList>
    </citation>
    <scope>NUCLEOTIDE SEQUENCE [LARGE SCALE GENOMIC DNA]</scope>
    <source>
        <strain evidence="1">SpSt-468</strain>
    </source>
</reference>
<dbReference type="AlphaFoldDB" id="A0A7C3J2F4"/>
<evidence type="ECO:0000313" key="1">
    <source>
        <dbReference type="EMBL" id="HFK20599.1"/>
    </source>
</evidence>
<sequence length="174" mass="20561">MSANPVETLKSSEGLLSKIQNFFGRGYSDKENLRELDRKLRDAYYQSFKAMRHRWEEIYLAYLQAGRKGDDFKKVIQVMDRLAEKINRADYGYAGLLDRKGPIREEELTRIFEFDRDLGSEIASFNSLVDGLYANYEEESWGDFPPKVKKIRSTILELERKWDEREKQFRLLGV</sequence>
<name>A0A7C3J2F4_9CREN</name>
<protein>
    <submittedName>
        <fullName evidence="1">Uncharacterized protein</fullName>
    </submittedName>
</protein>
<proteinExistence type="predicted"/>